<keyword evidence="2" id="KW-0378">Hydrolase</keyword>
<evidence type="ECO:0000259" key="1">
    <source>
        <dbReference type="Pfam" id="PF01551"/>
    </source>
</evidence>
<dbReference type="InterPro" id="IPR050570">
    <property type="entry name" value="Cell_wall_metabolism_enzyme"/>
</dbReference>
<name>A0ABV2WI64_9NOCA</name>
<protein>
    <submittedName>
        <fullName evidence="2">M23 family metallopeptidase</fullName>
        <ecNumber evidence="2">3.4.-.-</ecNumber>
    </submittedName>
</protein>
<dbReference type="PANTHER" id="PTHR21666:SF270">
    <property type="entry name" value="MUREIN HYDROLASE ACTIVATOR ENVC"/>
    <property type="match status" value="1"/>
</dbReference>
<dbReference type="Pfam" id="PF01551">
    <property type="entry name" value="Peptidase_M23"/>
    <property type="match status" value="1"/>
</dbReference>
<dbReference type="EC" id="3.4.-.-" evidence="2"/>
<comment type="caution">
    <text evidence="2">The sequence shown here is derived from an EMBL/GenBank/DDBJ whole genome shotgun (WGS) entry which is preliminary data.</text>
</comment>
<dbReference type="PANTHER" id="PTHR21666">
    <property type="entry name" value="PEPTIDASE-RELATED"/>
    <property type="match status" value="1"/>
</dbReference>
<dbReference type="Proteomes" id="UP001550628">
    <property type="component" value="Unassembled WGS sequence"/>
</dbReference>
<proteinExistence type="predicted"/>
<reference evidence="2 3" key="1">
    <citation type="submission" date="2024-06" db="EMBL/GenBank/DDBJ databases">
        <title>The Natural Products Discovery Center: Release of the First 8490 Sequenced Strains for Exploring Actinobacteria Biosynthetic Diversity.</title>
        <authorList>
            <person name="Kalkreuter E."/>
            <person name="Kautsar S.A."/>
            <person name="Yang D."/>
            <person name="Bader C.D."/>
            <person name="Teijaro C.N."/>
            <person name="Fluegel L."/>
            <person name="Davis C.M."/>
            <person name="Simpson J.R."/>
            <person name="Lauterbach L."/>
            <person name="Steele A.D."/>
            <person name="Gui C."/>
            <person name="Meng S."/>
            <person name="Li G."/>
            <person name="Viehrig K."/>
            <person name="Ye F."/>
            <person name="Su P."/>
            <person name="Kiefer A.F."/>
            <person name="Nichols A."/>
            <person name="Cepeda A.J."/>
            <person name="Yan W."/>
            <person name="Fan B."/>
            <person name="Jiang Y."/>
            <person name="Adhikari A."/>
            <person name="Zheng C.-J."/>
            <person name="Schuster L."/>
            <person name="Cowan T.M."/>
            <person name="Smanski M.J."/>
            <person name="Chevrette M.G."/>
            <person name="De Carvalho L.P.S."/>
            <person name="Shen B."/>
        </authorList>
    </citation>
    <scope>NUCLEOTIDE SEQUENCE [LARGE SCALE GENOMIC DNA]</scope>
    <source>
        <strain evidence="2 3">NPDC019708</strain>
    </source>
</reference>
<dbReference type="CDD" id="cd12797">
    <property type="entry name" value="M23_peptidase"/>
    <property type="match status" value="1"/>
</dbReference>
<sequence length="237" mass="24462">MPVTLPLPFRKLTVSSIGRRPITTQVVATSTALCAGFALFAAGADSDNEQITPVAAVSEAPADPADRAPAERPAISHDPAAWAPHQAAGDNQPAPVSFPFFEPPRQTTVQPADGVVSSGFGARWGTNHNGIDFAANMGSPIRSVTDGVVIEAGPATGFGLWVRVQQDDGSVGVYGHMQDILVSVGQQVQAGDVIATVGSRGQSTGPHLHYEVHQPGIGPVDPLPYLAGRGLVLNNPG</sequence>
<dbReference type="GO" id="GO:0016787">
    <property type="term" value="F:hydrolase activity"/>
    <property type="evidence" value="ECO:0007669"/>
    <property type="project" value="UniProtKB-KW"/>
</dbReference>
<dbReference type="SUPFAM" id="SSF51261">
    <property type="entry name" value="Duplicated hybrid motif"/>
    <property type="match status" value="1"/>
</dbReference>
<gene>
    <name evidence="2" type="ORF">ABZ510_01825</name>
</gene>
<dbReference type="InterPro" id="IPR011055">
    <property type="entry name" value="Dup_hybrid_motif"/>
</dbReference>
<feature type="domain" description="M23ase beta-sheet core" evidence="1">
    <location>
        <begin position="127"/>
        <end position="222"/>
    </location>
</feature>
<dbReference type="EMBL" id="JBEYBF010000001">
    <property type="protein sequence ID" value="MEU1950576.1"/>
    <property type="molecule type" value="Genomic_DNA"/>
</dbReference>
<dbReference type="Gene3D" id="2.70.70.10">
    <property type="entry name" value="Glucose Permease (Domain IIA)"/>
    <property type="match status" value="1"/>
</dbReference>
<accession>A0ABV2WI64</accession>
<keyword evidence="3" id="KW-1185">Reference proteome</keyword>
<organism evidence="2 3">
    <name type="scientific">Nocardia rhamnosiphila</name>
    <dbReference type="NCBI Taxonomy" id="426716"/>
    <lineage>
        <taxon>Bacteria</taxon>
        <taxon>Bacillati</taxon>
        <taxon>Actinomycetota</taxon>
        <taxon>Actinomycetes</taxon>
        <taxon>Mycobacteriales</taxon>
        <taxon>Nocardiaceae</taxon>
        <taxon>Nocardia</taxon>
    </lineage>
</organism>
<evidence type="ECO:0000313" key="3">
    <source>
        <dbReference type="Proteomes" id="UP001550628"/>
    </source>
</evidence>
<dbReference type="RefSeq" id="WP_036512018.1">
    <property type="nucleotide sequence ID" value="NZ_JBEXYG010000004.1"/>
</dbReference>
<dbReference type="GeneID" id="96243137"/>
<dbReference type="InterPro" id="IPR016047">
    <property type="entry name" value="M23ase_b-sheet_dom"/>
</dbReference>
<evidence type="ECO:0000313" key="2">
    <source>
        <dbReference type="EMBL" id="MEU1950576.1"/>
    </source>
</evidence>